<feature type="compositionally biased region" description="Polar residues" evidence="5">
    <location>
        <begin position="1"/>
        <end position="17"/>
    </location>
</feature>
<evidence type="ECO:0000256" key="4">
    <source>
        <dbReference type="ARBA" id="ARBA00023004"/>
    </source>
</evidence>
<evidence type="ECO:0000256" key="5">
    <source>
        <dbReference type="SAM" id="MobiDB-lite"/>
    </source>
</evidence>
<dbReference type="AlphaFoldDB" id="A0AAE3GM72"/>
<dbReference type="Proteomes" id="UP001204953">
    <property type="component" value="Unassembled WGS sequence"/>
</dbReference>
<sequence length="401" mass="45620">MNQPTPHQTPAISNANTEVPHAGNSDRQNPPHSPKAVLSTSREEFYGQDLEHNPLELIIKEGLTENQCQLPDDLQGHVFIVGAVGYINSYKPDPKNYPFVVEPANDGEGWTSLINGEGMIYRLDFHQTTQNASTGELKKEPGKAWMATRIVKTPDYYADTALETKLETNPIYKEKFSSYEDWFLKFRNFGLTRVSLLLGARNYLNTAFLPMKFSNGSERLLVTWDVGRPYEIDPCTLGLVAPIGWNKQWQPLIKQDLLNWVFTPLLSAAHPVFDRDKNEMFTVNGSKSLGTILGILRLARFDAKEFTDRFVKIPIIKNIVAFFITWGLSIILEILLYLVRFLFGIQGEDFLCLTRWNGSGTDVKQWQVLDENNQPLRILQSLHQMGITENYTEPSLSALYD</sequence>
<organism evidence="7 8">
    <name type="scientific">Limnofasciculus baicalensis BBK-W-15</name>
    <dbReference type="NCBI Taxonomy" id="2699891"/>
    <lineage>
        <taxon>Bacteria</taxon>
        <taxon>Bacillati</taxon>
        <taxon>Cyanobacteriota</taxon>
        <taxon>Cyanophyceae</taxon>
        <taxon>Coleofasciculales</taxon>
        <taxon>Coleofasciculaceae</taxon>
        <taxon>Limnofasciculus</taxon>
        <taxon>Limnofasciculus baicalensis</taxon>
    </lineage>
</organism>
<protein>
    <submittedName>
        <fullName evidence="7">Carotenoid oxygenase family protein</fullName>
    </submittedName>
</protein>
<accession>A0AAE3GM72</accession>
<keyword evidence="6" id="KW-1133">Transmembrane helix</keyword>
<reference evidence="7" key="1">
    <citation type="submission" date="2022-06" db="EMBL/GenBank/DDBJ databases">
        <title>New cyanobacteria of genus Symplocastrum in benthos of Lake Baikal.</title>
        <authorList>
            <person name="Sorokovikova E."/>
            <person name="Tikhonova I."/>
            <person name="Krasnopeev A."/>
            <person name="Evseev P."/>
            <person name="Gladkikh A."/>
            <person name="Belykh O."/>
        </authorList>
    </citation>
    <scope>NUCLEOTIDE SEQUENCE</scope>
    <source>
        <strain evidence="7">BBK-W-15</strain>
    </source>
</reference>
<gene>
    <name evidence="7" type="ORF">NJ959_00380</name>
</gene>
<feature type="region of interest" description="Disordered" evidence="5">
    <location>
        <begin position="1"/>
        <end position="38"/>
    </location>
</feature>
<dbReference type="EMBL" id="JAMZMM010000002">
    <property type="protein sequence ID" value="MCP2726934.1"/>
    <property type="molecule type" value="Genomic_DNA"/>
</dbReference>
<dbReference type="Pfam" id="PF03055">
    <property type="entry name" value="RPE65"/>
    <property type="match status" value="1"/>
</dbReference>
<keyword evidence="4" id="KW-0408">Iron</keyword>
<evidence type="ECO:0000256" key="2">
    <source>
        <dbReference type="ARBA" id="ARBA00006787"/>
    </source>
</evidence>
<dbReference type="GO" id="GO:0046872">
    <property type="term" value="F:metal ion binding"/>
    <property type="evidence" value="ECO:0007669"/>
    <property type="project" value="UniProtKB-KW"/>
</dbReference>
<feature type="transmembrane region" description="Helical" evidence="6">
    <location>
        <begin position="319"/>
        <end position="339"/>
    </location>
</feature>
<proteinExistence type="inferred from homology"/>
<evidence type="ECO:0000256" key="1">
    <source>
        <dbReference type="ARBA" id="ARBA00001954"/>
    </source>
</evidence>
<comment type="similarity">
    <text evidence="2">Belongs to the carotenoid oxygenase family.</text>
</comment>
<keyword evidence="8" id="KW-1185">Reference proteome</keyword>
<evidence type="ECO:0000256" key="6">
    <source>
        <dbReference type="SAM" id="Phobius"/>
    </source>
</evidence>
<keyword evidence="3" id="KW-0479">Metal-binding</keyword>
<evidence type="ECO:0000313" key="8">
    <source>
        <dbReference type="Proteomes" id="UP001204953"/>
    </source>
</evidence>
<dbReference type="InterPro" id="IPR004294">
    <property type="entry name" value="Carotenoid_Oase"/>
</dbReference>
<comment type="cofactor">
    <cofactor evidence="1">
        <name>Fe(2+)</name>
        <dbReference type="ChEBI" id="CHEBI:29033"/>
    </cofactor>
</comment>
<dbReference type="RefSeq" id="WP_254009755.1">
    <property type="nucleotide sequence ID" value="NZ_JAMZMM010000002.1"/>
</dbReference>
<evidence type="ECO:0000256" key="3">
    <source>
        <dbReference type="ARBA" id="ARBA00022723"/>
    </source>
</evidence>
<evidence type="ECO:0000313" key="7">
    <source>
        <dbReference type="EMBL" id="MCP2726934.1"/>
    </source>
</evidence>
<dbReference type="GO" id="GO:0016702">
    <property type="term" value="F:oxidoreductase activity, acting on single donors with incorporation of molecular oxygen, incorporation of two atoms of oxygen"/>
    <property type="evidence" value="ECO:0007669"/>
    <property type="project" value="InterPro"/>
</dbReference>
<name>A0AAE3GM72_9CYAN</name>
<keyword evidence="6" id="KW-0472">Membrane</keyword>
<comment type="caution">
    <text evidence="7">The sequence shown here is derived from an EMBL/GenBank/DDBJ whole genome shotgun (WGS) entry which is preliminary data.</text>
</comment>
<keyword evidence="6" id="KW-0812">Transmembrane</keyword>